<organism evidence="3 4">
    <name type="scientific">Blattamonas nauphoetae</name>
    <dbReference type="NCBI Taxonomy" id="2049346"/>
    <lineage>
        <taxon>Eukaryota</taxon>
        <taxon>Metamonada</taxon>
        <taxon>Preaxostyla</taxon>
        <taxon>Oxymonadida</taxon>
        <taxon>Blattamonas</taxon>
    </lineage>
</organism>
<dbReference type="Gene3D" id="2.60.120.340">
    <property type="entry name" value="Nucleoplasmin core domain"/>
    <property type="match status" value="1"/>
</dbReference>
<dbReference type="InterPro" id="IPR041232">
    <property type="entry name" value="NPL"/>
</dbReference>
<evidence type="ECO:0000256" key="1">
    <source>
        <dbReference type="SAM" id="MobiDB-lite"/>
    </source>
</evidence>
<evidence type="ECO:0000313" key="4">
    <source>
        <dbReference type="Proteomes" id="UP001281761"/>
    </source>
</evidence>
<dbReference type="EMBL" id="JARBJD010000253">
    <property type="protein sequence ID" value="KAK2945603.1"/>
    <property type="molecule type" value="Genomic_DNA"/>
</dbReference>
<feature type="compositionally biased region" description="Basic residues" evidence="1">
    <location>
        <begin position="187"/>
        <end position="200"/>
    </location>
</feature>
<keyword evidence="4" id="KW-1185">Reference proteome</keyword>
<feature type="compositionally biased region" description="Basic residues" evidence="1">
    <location>
        <begin position="216"/>
        <end position="233"/>
    </location>
</feature>
<reference evidence="3 4" key="1">
    <citation type="journal article" date="2022" name="bioRxiv">
        <title>Genomics of Preaxostyla Flagellates Illuminates Evolutionary Transitions and the Path Towards Mitochondrial Loss.</title>
        <authorList>
            <person name="Novak L.V.F."/>
            <person name="Treitli S.C."/>
            <person name="Pyrih J."/>
            <person name="Halakuc P."/>
            <person name="Pipaliya S.V."/>
            <person name="Vacek V."/>
            <person name="Brzon O."/>
            <person name="Soukal P."/>
            <person name="Eme L."/>
            <person name="Dacks J.B."/>
            <person name="Karnkowska A."/>
            <person name="Elias M."/>
            <person name="Hampl V."/>
        </authorList>
    </citation>
    <scope>NUCLEOTIDE SEQUENCE [LARGE SCALE GENOMIC DNA]</scope>
    <source>
        <strain evidence="3">NAU3</strain>
        <tissue evidence="3">Gut</tissue>
    </source>
</reference>
<evidence type="ECO:0000259" key="2">
    <source>
        <dbReference type="Pfam" id="PF17800"/>
    </source>
</evidence>
<feature type="region of interest" description="Disordered" evidence="1">
    <location>
        <begin position="142"/>
        <end position="233"/>
    </location>
</feature>
<feature type="compositionally biased region" description="Acidic residues" evidence="1">
    <location>
        <begin position="146"/>
        <end position="167"/>
    </location>
</feature>
<dbReference type="Pfam" id="PF17800">
    <property type="entry name" value="NPL"/>
    <property type="match status" value="1"/>
</dbReference>
<name>A0ABQ9X1X6_9EUKA</name>
<gene>
    <name evidence="3" type="ORF">BLNAU_19458</name>
</gene>
<feature type="domain" description="Nucleoplasmin-like" evidence="2">
    <location>
        <begin position="3"/>
        <end position="91"/>
    </location>
</feature>
<dbReference type="Proteomes" id="UP001281761">
    <property type="component" value="Unassembled WGS sequence"/>
</dbReference>
<comment type="caution">
    <text evidence="3">The sequence shown here is derived from an EMBL/GenBank/DDBJ whole genome shotgun (WGS) entry which is preliminary data.</text>
</comment>
<sequence>MTFFSCYVDANNPFTRIIGPNIVLHLTSACITPNSTKTASLVISNGVLSLPACHLDPKNHTQQSLHYIFSEGKKVLLTATGQGKICVVGYQEIISNDSEDAERMMQQYLWNMSNFDDDSSFDTEDDEEEEEELDNLDALLAFGSSSEEDEVDGTGDSSENDEEDDEDVRSRPIEKQKRQHSTETKTNKKIKKGNSPHKLVRQQTREVYPEKLDKHASHKSGHKTGSKSQKKHK</sequence>
<proteinExistence type="predicted"/>
<protein>
    <recommendedName>
        <fullName evidence="2">Nucleoplasmin-like domain-containing protein</fullName>
    </recommendedName>
</protein>
<feature type="compositionally biased region" description="Basic and acidic residues" evidence="1">
    <location>
        <begin position="203"/>
        <end position="215"/>
    </location>
</feature>
<accession>A0ABQ9X1X6</accession>
<evidence type="ECO:0000313" key="3">
    <source>
        <dbReference type="EMBL" id="KAK2945603.1"/>
    </source>
</evidence>
<feature type="compositionally biased region" description="Basic and acidic residues" evidence="1">
    <location>
        <begin position="168"/>
        <end position="186"/>
    </location>
</feature>